<organism evidence="1 2">
    <name type="scientific">Lactuca saligna</name>
    <name type="common">Willowleaf lettuce</name>
    <dbReference type="NCBI Taxonomy" id="75948"/>
    <lineage>
        <taxon>Eukaryota</taxon>
        <taxon>Viridiplantae</taxon>
        <taxon>Streptophyta</taxon>
        <taxon>Embryophyta</taxon>
        <taxon>Tracheophyta</taxon>
        <taxon>Spermatophyta</taxon>
        <taxon>Magnoliopsida</taxon>
        <taxon>eudicotyledons</taxon>
        <taxon>Gunneridae</taxon>
        <taxon>Pentapetalae</taxon>
        <taxon>asterids</taxon>
        <taxon>campanulids</taxon>
        <taxon>Asterales</taxon>
        <taxon>Asteraceae</taxon>
        <taxon>Cichorioideae</taxon>
        <taxon>Cichorieae</taxon>
        <taxon>Lactucinae</taxon>
        <taxon>Lactuca</taxon>
    </lineage>
</organism>
<proteinExistence type="predicted"/>
<dbReference type="GO" id="GO:0006887">
    <property type="term" value="P:exocytosis"/>
    <property type="evidence" value="ECO:0007669"/>
    <property type="project" value="InterPro"/>
</dbReference>
<keyword evidence="2" id="KW-1185">Reference proteome</keyword>
<sequence length="179" mass="20319">MKSPNFLNPRFFSLVSTPTLTHIHRLQSSIATSAHFFSPLTSGDLNSTLPTGDLEFISPYRDSGDDEDDEFDDVEIPVDHPVPDYNIMIEALLSSTINDLHEITKRMVATGYGKECSLAYSTCWREFLEESLSRLGFLGLHNSSKPLEDADNDVEIKKWVKAINMDLRVFYPSLRRLCE</sequence>
<dbReference type="Gene3D" id="1.20.1280.170">
    <property type="entry name" value="Exocyst complex component Exo70"/>
    <property type="match status" value="1"/>
</dbReference>
<dbReference type="GO" id="GO:0000145">
    <property type="term" value="C:exocyst"/>
    <property type="evidence" value="ECO:0007669"/>
    <property type="project" value="InterPro"/>
</dbReference>
<dbReference type="EMBL" id="OX465085">
    <property type="protein sequence ID" value="CAI9300518.1"/>
    <property type="molecule type" value="Genomic_DNA"/>
</dbReference>
<gene>
    <name evidence="1" type="ORF">LSALG_LOCUS39148</name>
</gene>
<evidence type="ECO:0000313" key="2">
    <source>
        <dbReference type="Proteomes" id="UP001177003"/>
    </source>
</evidence>
<dbReference type="InterPro" id="IPR004140">
    <property type="entry name" value="Exo70"/>
</dbReference>
<dbReference type="PANTHER" id="PTHR12542:SF182">
    <property type="entry name" value="EXOCYST SUBUNIT EXO70 FAMILY PROTEIN"/>
    <property type="match status" value="1"/>
</dbReference>
<evidence type="ECO:0008006" key="3">
    <source>
        <dbReference type="Google" id="ProtNLM"/>
    </source>
</evidence>
<reference evidence="1" key="1">
    <citation type="submission" date="2023-04" db="EMBL/GenBank/DDBJ databases">
        <authorList>
            <person name="Vijverberg K."/>
            <person name="Xiong W."/>
            <person name="Schranz E."/>
        </authorList>
    </citation>
    <scope>NUCLEOTIDE SEQUENCE</scope>
</reference>
<name>A0AA35ZX43_LACSI</name>
<accession>A0AA35ZX43</accession>
<dbReference type="SUPFAM" id="SSF74788">
    <property type="entry name" value="Cullin repeat-like"/>
    <property type="match status" value="1"/>
</dbReference>
<dbReference type="InterPro" id="IPR016159">
    <property type="entry name" value="Cullin_repeat-like_dom_sf"/>
</dbReference>
<evidence type="ECO:0000313" key="1">
    <source>
        <dbReference type="EMBL" id="CAI9300518.1"/>
    </source>
</evidence>
<protein>
    <recommendedName>
        <fullName evidence="3">Exocyst subunit Exo70 family protein</fullName>
    </recommendedName>
</protein>
<dbReference type="PANTHER" id="PTHR12542">
    <property type="entry name" value="EXOCYST COMPLEX PROTEIN EXO70"/>
    <property type="match status" value="1"/>
</dbReference>
<dbReference type="Proteomes" id="UP001177003">
    <property type="component" value="Chromosome 9"/>
</dbReference>
<dbReference type="AlphaFoldDB" id="A0AA35ZX43"/>